<dbReference type="SMART" id="SM00028">
    <property type="entry name" value="TPR"/>
    <property type="match status" value="3"/>
</dbReference>
<dbReference type="CDD" id="cd07417">
    <property type="entry name" value="MPP_PP5_C"/>
    <property type="match status" value="1"/>
</dbReference>
<dbReference type="InterPro" id="IPR051134">
    <property type="entry name" value="PPP_phosphatase"/>
</dbReference>
<evidence type="ECO:0000256" key="3">
    <source>
        <dbReference type="ARBA" id="ARBA00022723"/>
    </source>
</evidence>
<feature type="domain" description="Serine/threonine specific protein phosphatases" evidence="10">
    <location>
        <begin position="292"/>
        <end position="297"/>
    </location>
</feature>
<evidence type="ECO:0000256" key="5">
    <source>
        <dbReference type="ARBA" id="ARBA00022801"/>
    </source>
</evidence>
<gene>
    <name evidence="11" type="ORF">HHUSO_G30903</name>
</gene>
<dbReference type="Pfam" id="PF08321">
    <property type="entry name" value="PPP5"/>
    <property type="match status" value="1"/>
</dbReference>
<dbReference type="Gene3D" id="3.60.21.10">
    <property type="match status" value="1"/>
</dbReference>
<keyword evidence="7" id="KW-0464">Manganese</keyword>
<evidence type="ECO:0000256" key="1">
    <source>
        <dbReference type="ARBA" id="ARBA00001936"/>
    </source>
</evidence>
<dbReference type="EMBL" id="JAHFZB010000035">
    <property type="protein sequence ID" value="KAK6470635.1"/>
    <property type="molecule type" value="Genomic_DNA"/>
</dbReference>
<dbReference type="SMART" id="SM00156">
    <property type="entry name" value="PP2Ac"/>
    <property type="match status" value="1"/>
</dbReference>
<dbReference type="InterPro" id="IPR006186">
    <property type="entry name" value="Ser/Thr-sp_prot-phosphatase"/>
</dbReference>
<evidence type="ECO:0000256" key="8">
    <source>
        <dbReference type="PROSITE-ProRule" id="PRU00339"/>
    </source>
</evidence>
<comment type="cofactor">
    <cofactor evidence="1">
        <name>Mn(2+)</name>
        <dbReference type="ChEBI" id="CHEBI:29035"/>
    </cofactor>
</comment>
<sequence length="491" mass="55846">MAGAADCGSVKMAEAERSAETLKEKANNYFKEKDYENAIKYYSEAVELNPDNAIYYGNRSLAYLRTECYGYALADATLALELDKNYIKGYYRRATSNMALGKFKAALKDYETVVKVRPNDKDAKLKYQECSKIVKQKAFERAIASDELKRSVVDSLDIESMTIEDEYLGPKLEEGGKITLKFMKEMMGWFKDQKKLHRKCAYQILVQVKEVLSKLPSLVEITLKETETITICGDTHGQYYDLLNIFELNGLPSETNPYLFNGDFVDRGSFSVEVILTLFGFKLLFPDCFYLLRGNHETDNMNQMYGFEGEVKAKYTAQMFELFSEVFQWLPLAQSINGKVLVMHGGLFSEDGVTLDDIRKINRNRQPPDSGPMCDLLWSDPQALDGRSVSKRGVSCQFGPDVTKRFLEQNQLDYIIRSHEMKSEGYEVTHNGQCITVFSAPNYCDQMGNKGAYIHLKGSDLKPEFHQFAAVPHPNVKPMAYANSLMQMGMM</sequence>
<dbReference type="Pfam" id="PF00515">
    <property type="entry name" value="TPR_1"/>
    <property type="match status" value="1"/>
</dbReference>
<feature type="repeat" description="TPR" evidence="8">
    <location>
        <begin position="19"/>
        <end position="52"/>
    </location>
</feature>
<dbReference type="Pfam" id="PF00149">
    <property type="entry name" value="Metallophos"/>
    <property type="match status" value="1"/>
</dbReference>
<dbReference type="PIRSF" id="PIRSF033096">
    <property type="entry name" value="PPPtase_5"/>
    <property type="match status" value="1"/>
</dbReference>
<dbReference type="Gene3D" id="1.25.40.10">
    <property type="entry name" value="Tetratricopeptide repeat domain"/>
    <property type="match status" value="1"/>
</dbReference>
<keyword evidence="12" id="KW-1185">Reference proteome</keyword>
<dbReference type="InterPro" id="IPR013235">
    <property type="entry name" value="PPP_dom"/>
</dbReference>
<organism evidence="11 12">
    <name type="scientific">Huso huso</name>
    <name type="common">Beluga</name>
    <name type="synonym">Acipenser huso</name>
    <dbReference type="NCBI Taxonomy" id="61971"/>
    <lineage>
        <taxon>Eukaryota</taxon>
        <taxon>Metazoa</taxon>
        <taxon>Chordata</taxon>
        <taxon>Craniata</taxon>
        <taxon>Vertebrata</taxon>
        <taxon>Euteleostomi</taxon>
        <taxon>Actinopterygii</taxon>
        <taxon>Chondrostei</taxon>
        <taxon>Acipenseriformes</taxon>
        <taxon>Acipenseridae</taxon>
        <taxon>Huso</taxon>
    </lineage>
</organism>
<keyword evidence="4" id="KW-0677">Repeat</keyword>
<keyword evidence="6 8" id="KW-0802">TPR repeat</keyword>
<dbReference type="InterPro" id="IPR029052">
    <property type="entry name" value="Metallo-depent_PP-like"/>
</dbReference>
<reference evidence="11 12" key="1">
    <citation type="submission" date="2021-05" db="EMBL/GenBank/DDBJ databases">
        <authorList>
            <person name="Zahm M."/>
            <person name="Klopp C."/>
            <person name="Cabau C."/>
            <person name="Kuhl H."/>
            <person name="Suciu R."/>
            <person name="Ciorpac M."/>
            <person name="Holostenco D."/>
            <person name="Gessner J."/>
            <person name="Wuertz S."/>
            <person name="Hohne C."/>
            <person name="Stock M."/>
            <person name="Gislard M."/>
            <person name="Lluch J."/>
            <person name="Milhes M."/>
            <person name="Lampietro C."/>
            <person name="Lopez Roques C."/>
            <person name="Donnadieu C."/>
            <person name="Du K."/>
            <person name="Schartl M."/>
            <person name="Guiguen Y."/>
        </authorList>
    </citation>
    <scope>NUCLEOTIDE SEQUENCE [LARGE SCALE GENOMIC DNA]</scope>
    <source>
        <strain evidence="11">Hh-F2</strain>
        <tissue evidence="11">Blood</tissue>
    </source>
</reference>
<dbReference type="InterPro" id="IPR041753">
    <property type="entry name" value="PP5_C"/>
</dbReference>
<dbReference type="Proteomes" id="UP001369086">
    <property type="component" value="Unassembled WGS sequence"/>
</dbReference>
<evidence type="ECO:0000256" key="7">
    <source>
        <dbReference type="ARBA" id="ARBA00023211"/>
    </source>
</evidence>
<feature type="repeat" description="TPR" evidence="8">
    <location>
        <begin position="87"/>
        <end position="120"/>
    </location>
</feature>
<dbReference type="PROSITE" id="PS00125">
    <property type="entry name" value="SER_THR_PHOSPHATASE"/>
    <property type="match status" value="1"/>
</dbReference>
<protein>
    <recommendedName>
        <fullName evidence="9">Serine/threonine-protein phosphatase</fullName>
        <ecNumber evidence="9">3.1.3.16</ecNumber>
    </recommendedName>
</protein>
<evidence type="ECO:0000256" key="6">
    <source>
        <dbReference type="ARBA" id="ARBA00022803"/>
    </source>
</evidence>
<evidence type="ECO:0000256" key="2">
    <source>
        <dbReference type="ARBA" id="ARBA00008786"/>
    </source>
</evidence>
<evidence type="ECO:0000256" key="9">
    <source>
        <dbReference type="RuleBase" id="RU004273"/>
    </source>
</evidence>
<comment type="caution">
    <text evidence="11">The sequence shown here is derived from an EMBL/GenBank/DDBJ whole genome shotgun (WGS) entry which is preliminary data.</text>
</comment>
<dbReference type="PROSITE" id="PS50293">
    <property type="entry name" value="TPR_REGION"/>
    <property type="match status" value="1"/>
</dbReference>
<proteinExistence type="inferred from homology"/>
<evidence type="ECO:0000313" key="11">
    <source>
        <dbReference type="EMBL" id="KAK6470635.1"/>
    </source>
</evidence>
<evidence type="ECO:0000256" key="4">
    <source>
        <dbReference type="ARBA" id="ARBA00022737"/>
    </source>
</evidence>
<dbReference type="PRINTS" id="PR00114">
    <property type="entry name" value="STPHPHTASE"/>
</dbReference>
<comment type="catalytic activity">
    <reaction evidence="9">
        <text>O-phospho-L-threonyl-[protein] + H2O = L-threonyl-[protein] + phosphate</text>
        <dbReference type="Rhea" id="RHEA:47004"/>
        <dbReference type="Rhea" id="RHEA-COMP:11060"/>
        <dbReference type="Rhea" id="RHEA-COMP:11605"/>
        <dbReference type="ChEBI" id="CHEBI:15377"/>
        <dbReference type="ChEBI" id="CHEBI:30013"/>
        <dbReference type="ChEBI" id="CHEBI:43474"/>
        <dbReference type="ChEBI" id="CHEBI:61977"/>
        <dbReference type="EC" id="3.1.3.16"/>
    </reaction>
</comment>
<dbReference type="SUPFAM" id="SSF48452">
    <property type="entry name" value="TPR-like"/>
    <property type="match status" value="1"/>
</dbReference>
<dbReference type="EC" id="3.1.3.16" evidence="9"/>
<accession>A0ABR0YEN3</accession>
<evidence type="ECO:0000313" key="12">
    <source>
        <dbReference type="Proteomes" id="UP001369086"/>
    </source>
</evidence>
<keyword evidence="3" id="KW-0479">Metal-binding</keyword>
<name>A0ABR0YEN3_HUSHU</name>
<comment type="similarity">
    <text evidence="2">Belongs to the PPP phosphatase family. PP-5 (PP-T) subfamily.</text>
</comment>
<dbReference type="Pfam" id="PF13181">
    <property type="entry name" value="TPR_8"/>
    <property type="match status" value="1"/>
</dbReference>
<dbReference type="PROSITE" id="PS50005">
    <property type="entry name" value="TPR"/>
    <property type="match status" value="2"/>
</dbReference>
<dbReference type="PANTHER" id="PTHR45668">
    <property type="entry name" value="SERINE/THREONINE-PROTEIN PHOSPHATASE 5-RELATED"/>
    <property type="match status" value="1"/>
</dbReference>
<keyword evidence="5 9" id="KW-0378">Hydrolase</keyword>
<dbReference type="InterPro" id="IPR004843">
    <property type="entry name" value="Calcineurin-like_PHP"/>
</dbReference>
<dbReference type="InterPro" id="IPR011990">
    <property type="entry name" value="TPR-like_helical_dom_sf"/>
</dbReference>
<dbReference type="SUPFAM" id="SSF56300">
    <property type="entry name" value="Metallo-dependent phosphatases"/>
    <property type="match status" value="1"/>
</dbReference>
<dbReference type="PANTHER" id="PTHR45668:SF5">
    <property type="entry name" value="SERINE_THREONINE-PROTEIN PHOSPHATASE 5"/>
    <property type="match status" value="1"/>
</dbReference>
<dbReference type="InterPro" id="IPR019734">
    <property type="entry name" value="TPR_rpt"/>
</dbReference>
<evidence type="ECO:0000259" key="10">
    <source>
        <dbReference type="PROSITE" id="PS00125"/>
    </source>
</evidence>